<sequence length="335" mass="35947">MTRHLPKSAAALAAAGALTLTACGNGDSGDGATTLSFAHVLAESQPWHECGALPFEEQVNDSGTGLSVDLFPAAQTHNDTLEQLDAIDSGNLDITWATPAQLGTRLSTLEVFDAAYLFEDVDHMTAAVQSEPAQELWDELRDEHGMRVIGTGYYGTRHLTSNNLVSTPEDMAGQQLRVLDAPLWLDNGAALGAQPTPVAFSELYLALQQGVVDAQENPLPVIQAQGFDEVQDYVHLTGHVVAMMAVVISEDTWQGLSGEQQEAVLAAGETLGTGVTDCTLTEEEELLSEWSAGGADITVNEDVDLDAFRANAEEVLFPKYEDAWGETYRALQDQQ</sequence>
<reference evidence="3" key="1">
    <citation type="journal article" date="2014" name="Int. J. Syst. Evol. Microbiol.">
        <title>Complete genome sequence of Corynebacterium casei LMG S-19264T (=DSM 44701T), isolated from a smear-ripened cheese.</title>
        <authorList>
            <consortium name="US DOE Joint Genome Institute (JGI-PGF)"/>
            <person name="Walter F."/>
            <person name="Albersmeier A."/>
            <person name="Kalinowski J."/>
            <person name="Ruckert C."/>
        </authorList>
    </citation>
    <scope>NUCLEOTIDE SEQUENCE</scope>
    <source>
        <strain evidence="3">CGMCC 1.12785</strain>
    </source>
</reference>
<evidence type="ECO:0000313" key="4">
    <source>
        <dbReference type="Proteomes" id="UP000616114"/>
    </source>
</evidence>
<proteinExistence type="predicted"/>
<feature type="signal peptide" evidence="2">
    <location>
        <begin position="1"/>
        <end position="22"/>
    </location>
</feature>
<evidence type="ECO:0000256" key="1">
    <source>
        <dbReference type="ARBA" id="ARBA00022729"/>
    </source>
</evidence>
<dbReference type="Proteomes" id="UP000616114">
    <property type="component" value="Unassembled WGS sequence"/>
</dbReference>
<dbReference type="PANTHER" id="PTHR33376">
    <property type="match status" value="1"/>
</dbReference>
<feature type="chain" id="PRO_5038798679" evidence="2">
    <location>
        <begin position="23"/>
        <end position="335"/>
    </location>
</feature>
<dbReference type="PROSITE" id="PS51257">
    <property type="entry name" value="PROKAR_LIPOPROTEIN"/>
    <property type="match status" value="1"/>
</dbReference>
<evidence type="ECO:0000256" key="2">
    <source>
        <dbReference type="SAM" id="SignalP"/>
    </source>
</evidence>
<dbReference type="GO" id="GO:0055085">
    <property type="term" value="P:transmembrane transport"/>
    <property type="evidence" value="ECO:0007669"/>
    <property type="project" value="InterPro"/>
</dbReference>
<evidence type="ECO:0000313" key="3">
    <source>
        <dbReference type="EMBL" id="GGA05659.1"/>
    </source>
</evidence>
<dbReference type="AlphaFoldDB" id="A0A8J2TW49"/>
<protein>
    <submittedName>
        <fullName evidence="3">ABC transporter substrate-binding protein</fullName>
    </submittedName>
</protein>
<dbReference type="RefSeq" id="WP_188549403.1">
    <property type="nucleotide sequence ID" value="NZ_BMFY01000002.1"/>
</dbReference>
<reference evidence="3" key="2">
    <citation type="submission" date="2020-09" db="EMBL/GenBank/DDBJ databases">
        <authorList>
            <person name="Sun Q."/>
            <person name="Zhou Y."/>
        </authorList>
    </citation>
    <scope>NUCLEOTIDE SEQUENCE</scope>
    <source>
        <strain evidence="3">CGMCC 1.12785</strain>
    </source>
</reference>
<dbReference type="EMBL" id="BMFY01000002">
    <property type="protein sequence ID" value="GGA05659.1"/>
    <property type="molecule type" value="Genomic_DNA"/>
</dbReference>
<keyword evidence="1 2" id="KW-0732">Signal</keyword>
<name>A0A8J2TW49_9MICO</name>
<dbReference type="PANTHER" id="PTHR33376:SF4">
    <property type="entry name" value="SIALIC ACID-BINDING PERIPLASMIC PROTEIN SIAP"/>
    <property type="match status" value="1"/>
</dbReference>
<keyword evidence="4" id="KW-1185">Reference proteome</keyword>
<dbReference type="InterPro" id="IPR018389">
    <property type="entry name" value="DctP_fam"/>
</dbReference>
<comment type="caution">
    <text evidence="3">The sequence shown here is derived from an EMBL/GenBank/DDBJ whole genome shotgun (WGS) entry which is preliminary data.</text>
</comment>
<accession>A0A8J2TW49</accession>
<organism evidence="3 4">
    <name type="scientific">Sediminivirga luteola</name>
    <dbReference type="NCBI Taxonomy" id="1774748"/>
    <lineage>
        <taxon>Bacteria</taxon>
        <taxon>Bacillati</taxon>
        <taxon>Actinomycetota</taxon>
        <taxon>Actinomycetes</taxon>
        <taxon>Micrococcales</taxon>
        <taxon>Brevibacteriaceae</taxon>
        <taxon>Sediminivirga</taxon>
    </lineage>
</organism>
<gene>
    <name evidence="3" type="ORF">GCM10011333_05640</name>
</gene>
<dbReference type="Pfam" id="PF03480">
    <property type="entry name" value="DctP"/>
    <property type="match status" value="1"/>
</dbReference>
<dbReference type="NCBIfam" id="NF037995">
    <property type="entry name" value="TRAP_S1"/>
    <property type="match status" value="1"/>
</dbReference>
<dbReference type="Gene3D" id="3.40.190.170">
    <property type="entry name" value="Bacterial extracellular solute-binding protein, family 7"/>
    <property type="match status" value="1"/>
</dbReference>
<dbReference type="InterPro" id="IPR038404">
    <property type="entry name" value="TRAP_DctP_sf"/>
</dbReference>